<keyword evidence="2" id="KW-1185">Reference proteome</keyword>
<sequence length="35" mass="3894">MVLNCSGIRDTGRVLNIHKNTVINAIKKKKRALST</sequence>
<evidence type="ECO:0000313" key="1">
    <source>
        <dbReference type="EMBL" id="RJY07285.1"/>
    </source>
</evidence>
<accession>A0A3A6THL3</accession>
<name>A0A3A6THL3_9GAMM</name>
<reference evidence="1 2" key="1">
    <citation type="submission" date="2018-09" db="EMBL/GenBank/DDBJ databases">
        <title>Phylogeny of the Shewanellaceae, and recommendation for two new genera, Pseudoshewanella and Parashewanella.</title>
        <authorList>
            <person name="Wang G."/>
        </authorList>
    </citation>
    <scope>NUCLEOTIDE SEQUENCE [LARGE SCALE GENOMIC DNA]</scope>
    <source>
        <strain evidence="1 2">KCTC 22492</strain>
    </source>
</reference>
<dbReference type="Proteomes" id="UP000273022">
    <property type="component" value="Unassembled WGS sequence"/>
</dbReference>
<evidence type="ECO:0000313" key="2">
    <source>
        <dbReference type="Proteomes" id="UP000273022"/>
    </source>
</evidence>
<proteinExistence type="predicted"/>
<evidence type="ECO:0008006" key="3">
    <source>
        <dbReference type="Google" id="ProtNLM"/>
    </source>
</evidence>
<protein>
    <recommendedName>
        <fullName evidence="3">Insertion element IS1 protein InsA helix-turn-helix domain-containing protein</fullName>
    </recommendedName>
</protein>
<gene>
    <name evidence="1" type="ORF">D5R81_16190</name>
</gene>
<organism evidence="1 2">
    <name type="scientific">Parashewanella spongiae</name>
    <dbReference type="NCBI Taxonomy" id="342950"/>
    <lineage>
        <taxon>Bacteria</taxon>
        <taxon>Pseudomonadati</taxon>
        <taxon>Pseudomonadota</taxon>
        <taxon>Gammaproteobacteria</taxon>
        <taxon>Alteromonadales</taxon>
        <taxon>Shewanellaceae</taxon>
        <taxon>Parashewanella</taxon>
    </lineage>
</organism>
<dbReference type="EMBL" id="QYYH01000127">
    <property type="protein sequence ID" value="RJY07285.1"/>
    <property type="molecule type" value="Genomic_DNA"/>
</dbReference>
<dbReference type="AlphaFoldDB" id="A0A3A6THL3"/>
<comment type="caution">
    <text evidence="1">The sequence shown here is derived from an EMBL/GenBank/DDBJ whole genome shotgun (WGS) entry which is preliminary data.</text>
</comment>